<feature type="compositionally biased region" description="Basic and acidic residues" evidence="2">
    <location>
        <begin position="91"/>
        <end position="113"/>
    </location>
</feature>
<dbReference type="Pfam" id="PF08265">
    <property type="entry name" value="YL1_C"/>
    <property type="match status" value="1"/>
</dbReference>
<evidence type="ECO:0000256" key="2">
    <source>
        <dbReference type="SAM" id="MobiDB-lite"/>
    </source>
</evidence>
<feature type="compositionally biased region" description="Polar residues" evidence="2">
    <location>
        <begin position="364"/>
        <end position="382"/>
    </location>
</feature>
<feature type="region of interest" description="Disordered" evidence="2">
    <location>
        <begin position="45"/>
        <end position="232"/>
    </location>
</feature>
<comment type="caution">
    <text evidence="4">The sequence shown here is derived from an EMBL/GenBank/DDBJ whole genome shotgun (WGS) entry which is preliminary data.</text>
</comment>
<dbReference type="SMART" id="SM00993">
    <property type="entry name" value="YL1_C"/>
    <property type="match status" value="1"/>
</dbReference>
<dbReference type="PANTHER" id="PTHR13275">
    <property type="entry name" value="YL-1 PROTEIN TRANSCRIPTION FACTOR-LIKE 1"/>
    <property type="match status" value="1"/>
</dbReference>
<sequence length="644" mass="70253">MSEDERSDTDAGSSSDGDEDLQTTGLIATRAKRATAGNIYYSSLRANLDDEQVQADLLAEDEDDDAGDYEGSDKDDEDEALESSSDEEDSGPPKEGQEDLEGERVLKKDERLEARKKRKAQDARLKLPAWQKKNKKVKLAEDAKADDAVAEKPKKKSERANWLPTLADAPQRQSGRALAVANRETTHANLQQSYERSERQRKVMQDAEKRLQLKKRREMSQEERMEMCHKIAKQTDKEFGRWEREEAERQKLRDEQLAAKRQKGVDGPFFRHWSGSVLWEGEKIKVRRMSHGSKKGTDVSDQRSKNVESLDDGMNVDDGVQATGSSGPATSHTAKPSQAPVPATKLLADDQVVPVANAGPSTAAVGSSATPSDPAPTLSTAQPPVPWLHGIHDYASQPVSQQQAAYAPQLTAYSVPASAAPIATAPPTTNQAVPTANGLTPSYPTPHASVTQQQSPVHIYQTWPPGSQHFSVSLPPAPPPAPPIREQAQRCLVMLEEFEGLETAAKRPKTASILEPTAPASTLLPDSYPTFNADETRYLTKGYLKKSGIPPGPTKPNCAILSHKGAKFRDPKTGLPYFDMHMYKIIQRVIAGGSQWSSLLGAWVGPRSDGVMGRPAKGVPEGFAGPQKLMRRESAQVKAEQGAA</sequence>
<evidence type="ECO:0000256" key="1">
    <source>
        <dbReference type="ARBA" id="ARBA00006832"/>
    </source>
</evidence>
<dbReference type="EMBL" id="NAJL01000013">
    <property type="protein sequence ID" value="TKA29784.1"/>
    <property type="molecule type" value="Genomic_DNA"/>
</dbReference>
<feature type="compositionally biased region" description="Polar residues" evidence="2">
    <location>
        <begin position="322"/>
        <end position="336"/>
    </location>
</feature>
<dbReference type="InterPro" id="IPR046757">
    <property type="entry name" value="YL1_N"/>
</dbReference>
<evidence type="ECO:0000259" key="3">
    <source>
        <dbReference type="SMART" id="SM00993"/>
    </source>
</evidence>
<dbReference type="AlphaFoldDB" id="A0A4U0U4K0"/>
<feature type="compositionally biased region" description="Basic and acidic residues" evidence="2">
    <location>
        <begin position="138"/>
        <end position="152"/>
    </location>
</feature>
<proteinExistence type="inferred from homology"/>
<feature type="compositionally biased region" description="Basic and acidic residues" evidence="2">
    <location>
        <begin position="218"/>
        <end position="232"/>
    </location>
</feature>
<dbReference type="Proteomes" id="UP000308549">
    <property type="component" value="Unassembled WGS sequence"/>
</dbReference>
<accession>A0A4U0U4K0</accession>
<organism evidence="4 5">
    <name type="scientific">Salinomyces thailandicus</name>
    <dbReference type="NCBI Taxonomy" id="706561"/>
    <lineage>
        <taxon>Eukaryota</taxon>
        <taxon>Fungi</taxon>
        <taxon>Dikarya</taxon>
        <taxon>Ascomycota</taxon>
        <taxon>Pezizomycotina</taxon>
        <taxon>Dothideomycetes</taxon>
        <taxon>Dothideomycetidae</taxon>
        <taxon>Mycosphaerellales</taxon>
        <taxon>Teratosphaeriaceae</taxon>
        <taxon>Salinomyces</taxon>
    </lineage>
</organism>
<dbReference type="Pfam" id="PF05764">
    <property type="entry name" value="YL1"/>
    <property type="match status" value="1"/>
</dbReference>
<feature type="region of interest" description="Disordered" evidence="2">
    <location>
        <begin position="289"/>
        <end position="339"/>
    </location>
</feature>
<keyword evidence="5" id="KW-1185">Reference proteome</keyword>
<dbReference type="GO" id="GO:0005634">
    <property type="term" value="C:nucleus"/>
    <property type="evidence" value="ECO:0007669"/>
    <property type="project" value="TreeGrafter"/>
</dbReference>
<gene>
    <name evidence="4" type="ORF">B0A50_03148</name>
</gene>
<dbReference type="OrthoDB" id="3942062at2759"/>
<evidence type="ECO:0000313" key="4">
    <source>
        <dbReference type="EMBL" id="TKA29784.1"/>
    </source>
</evidence>
<feature type="region of interest" description="Disordered" evidence="2">
    <location>
        <begin position="358"/>
        <end position="384"/>
    </location>
</feature>
<dbReference type="InterPro" id="IPR013272">
    <property type="entry name" value="Vps72/YL1_C"/>
</dbReference>
<evidence type="ECO:0000313" key="5">
    <source>
        <dbReference type="Proteomes" id="UP000308549"/>
    </source>
</evidence>
<dbReference type="PANTHER" id="PTHR13275:SF4">
    <property type="entry name" value="VACUOLAR PROTEIN SORTING-ASSOCIATED PROTEIN 72 HOMOLOG"/>
    <property type="match status" value="1"/>
</dbReference>
<protein>
    <recommendedName>
        <fullName evidence="3">Vps72/YL1 C-terminal domain-containing protein</fullName>
    </recommendedName>
</protein>
<feature type="region of interest" description="Disordered" evidence="2">
    <location>
        <begin position="1"/>
        <end position="32"/>
    </location>
</feature>
<feature type="region of interest" description="Disordered" evidence="2">
    <location>
        <begin position="614"/>
        <end position="644"/>
    </location>
</feature>
<feature type="domain" description="Vps72/YL1 C-terminal" evidence="3">
    <location>
        <begin position="556"/>
        <end position="586"/>
    </location>
</feature>
<feature type="compositionally biased region" description="Basic and acidic residues" evidence="2">
    <location>
        <begin position="195"/>
        <end position="211"/>
    </location>
</feature>
<comment type="similarity">
    <text evidence="1">Belongs to the VPS72/YL1 family.</text>
</comment>
<feature type="compositionally biased region" description="Acidic residues" evidence="2">
    <location>
        <begin position="49"/>
        <end position="90"/>
    </location>
</feature>
<name>A0A4U0U4K0_9PEZI</name>
<feature type="compositionally biased region" description="Basic and acidic residues" evidence="2">
    <location>
        <begin position="295"/>
        <end position="308"/>
    </location>
</feature>
<reference evidence="4 5" key="1">
    <citation type="submission" date="2017-03" db="EMBL/GenBank/DDBJ databases">
        <title>Genomes of endolithic fungi from Antarctica.</title>
        <authorList>
            <person name="Coleine C."/>
            <person name="Masonjones S."/>
            <person name="Stajich J.E."/>
        </authorList>
    </citation>
    <scope>NUCLEOTIDE SEQUENCE [LARGE SCALE GENOMIC DNA]</scope>
    <source>
        <strain evidence="4 5">CCFEE 6315</strain>
    </source>
</reference>